<dbReference type="PANTHER" id="PTHR47331:SF1">
    <property type="entry name" value="GAG-LIKE PROTEIN"/>
    <property type="match status" value="1"/>
</dbReference>
<proteinExistence type="predicted"/>
<feature type="compositionally biased region" description="Basic and acidic residues" evidence="1">
    <location>
        <begin position="31"/>
        <end position="54"/>
    </location>
</feature>
<dbReference type="InterPro" id="IPR040676">
    <property type="entry name" value="DUF5641"/>
</dbReference>
<dbReference type="OrthoDB" id="6778955at2759"/>
<feature type="compositionally biased region" description="Basic and acidic residues" evidence="1">
    <location>
        <begin position="1"/>
        <end position="11"/>
    </location>
</feature>
<evidence type="ECO:0000313" key="3">
    <source>
        <dbReference type="Proteomes" id="UP000192223"/>
    </source>
</evidence>
<dbReference type="Proteomes" id="UP000192223">
    <property type="component" value="Unplaced"/>
</dbReference>
<sequence>MCELKKERETELVTSIKDSQRPSRNLANKVNKKDSMQETEPNRTPELDKNDLPIDKIHSKLGKKKGQSKDLALKRFYSLERKLAKNPRIKEEYSNFLEEYEKLGHMTPVEKDDITTPHYYLPHHAVLKESSETTKLRVVFDGFAKTTSVLNSRPLSPLSSDINDPEPLTPAHFLIGRKLTSPPQPDLSEISDNRLSKYQHVQKMVQHFWQRWCKEYIAELQVRHRWKVSRDNMLAKDTLVIVQEEQLPPFKWRTGRVIGLHPGIDGVIRVVTIKLPNGTVIKRAVNKVCVLPMQN</sequence>
<name>A0A7F5RBA8_AGRPL</name>
<dbReference type="GeneID" id="112905321"/>
<feature type="region of interest" description="Disordered" evidence="1">
    <location>
        <begin position="1"/>
        <end position="54"/>
    </location>
</feature>
<feature type="compositionally biased region" description="Polar residues" evidence="1">
    <location>
        <begin position="12"/>
        <end position="28"/>
    </location>
</feature>
<feature type="domain" description="DUF5641" evidence="2">
    <location>
        <begin position="196"/>
        <end position="291"/>
    </location>
</feature>
<evidence type="ECO:0000259" key="2">
    <source>
        <dbReference type="Pfam" id="PF18701"/>
    </source>
</evidence>
<accession>A0A7F5RBA8</accession>
<dbReference type="Pfam" id="PF18701">
    <property type="entry name" value="DUF5641"/>
    <property type="match status" value="1"/>
</dbReference>
<evidence type="ECO:0000256" key="1">
    <source>
        <dbReference type="SAM" id="MobiDB-lite"/>
    </source>
</evidence>
<evidence type="ECO:0000313" key="4">
    <source>
        <dbReference type="RefSeq" id="XP_025833261.1"/>
    </source>
</evidence>
<dbReference type="AlphaFoldDB" id="A0A7F5RBA8"/>
<dbReference type="InParanoid" id="A0A7F5RBA8"/>
<dbReference type="PANTHER" id="PTHR47331">
    <property type="entry name" value="PHD-TYPE DOMAIN-CONTAINING PROTEIN"/>
    <property type="match status" value="1"/>
</dbReference>
<keyword evidence="3" id="KW-1185">Reference proteome</keyword>
<reference evidence="4" key="1">
    <citation type="submission" date="2025-08" db="UniProtKB">
        <authorList>
            <consortium name="RefSeq"/>
        </authorList>
    </citation>
    <scope>IDENTIFICATION</scope>
    <source>
        <tissue evidence="4">Entire body</tissue>
    </source>
</reference>
<organism evidence="3 4">
    <name type="scientific">Agrilus planipennis</name>
    <name type="common">Emerald ash borer</name>
    <name type="synonym">Agrilus marcopoli</name>
    <dbReference type="NCBI Taxonomy" id="224129"/>
    <lineage>
        <taxon>Eukaryota</taxon>
        <taxon>Metazoa</taxon>
        <taxon>Ecdysozoa</taxon>
        <taxon>Arthropoda</taxon>
        <taxon>Hexapoda</taxon>
        <taxon>Insecta</taxon>
        <taxon>Pterygota</taxon>
        <taxon>Neoptera</taxon>
        <taxon>Endopterygota</taxon>
        <taxon>Coleoptera</taxon>
        <taxon>Polyphaga</taxon>
        <taxon>Elateriformia</taxon>
        <taxon>Buprestoidea</taxon>
        <taxon>Buprestidae</taxon>
        <taxon>Agrilinae</taxon>
        <taxon>Agrilus</taxon>
    </lineage>
</organism>
<protein>
    <submittedName>
        <fullName evidence="4">Uncharacterized protein LOC112905321</fullName>
    </submittedName>
</protein>
<gene>
    <name evidence="4" type="primary">LOC112905321</name>
</gene>
<dbReference type="RefSeq" id="XP_025833261.1">
    <property type="nucleotide sequence ID" value="XM_025977476.1"/>
</dbReference>
<dbReference type="KEGG" id="apln:112905321"/>